<proteinExistence type="predicted"/>
<keyword evidence="2" id="KW-1185">Reference proteome</keyword>
<evidence type="ECO:0008006" key="3">
    <source>
        <dbReference type="Google" id="ProtNLM"/>
    </source>
</evidence>
<reference evidence="2" key="1">
    <citation type="submission" date="2017-06" db="EMBL/GenBank/DDBJ databases">
        <authorList>
            <person name="Varghese N."/>
            <person name="Submissions S."/>
        </authorList>
    </citation>
    <scope>NUCLEOTIDE SEQUENCE [LARGE SCALE GENOMIC DNA]</scope>
    <source>
        <strain evidence="2">DSM 11116</strain>
    </source>
</reference>
<organism evidence="1 2">
    <name type="scientific">Hymenobacter gelipurpurascens</name>
    <dbReference type="NCBI Taxonomy" id="89968"/>
    <lineage>
        <taxon>Bacteria</taxon>
        <taxon>Pseudomonadati</taxon>
        <taxon>Bacteroidota</taxon>
        <taxon>Cytophagia</taxon>
        <taxon>Cytophagales</taxon>
        <taxon>Hymenobacteraceae</taxon>
        <taxon>Hymenobacter</taxon>
    </lineage>
</organism>
<dbReference type="PROSITE" id="PS51257">
    <property type="entry name" value="PROKAR_LIPOPROTEIN"/>
    <property type="match status" value="1"/>
</dbReference>
<dbReference type="Proteomes" id="UP000198131">
    <property type="component" value="Unassembled WGS sequence"/>
</dbReference>
<evidence type="ECO:0000313" key="1">
    <source>
        <dbReference type="EMBL" id="SNC67036.1"/>
    </source>
</evidence>
<dbReference type="EMBL" id="FYEW01000001">
    <property type="protein sequence ID" value="SNC67036.1"/>
    <property type="molecule type" value="Genomic_DNA"/>
</dbReference>
<name>A0A212TMG2_9BACT</name>
<dbReference type="RefSeq" id="WP_141106500.1">
    <property type="nucleotide sequence ID" value="NZ_FYEW01000001.1"/>
</dbReference>
<gene>
    <name evidence="1" type="ORF">SAMN06265337_1813</name>
</gene>
<accession>A0A212TMG2</accession>
<dbReference type="OrthoDB" id="885549at2"/>
<evidence type="ECO:0000313" key="2">
    <source>
        <dbReference type="Proteomes" id="UP000198131"/>
    </source>
</evidence>
<dbReference type="AlphaFoldDB" id="A0A212TMG2"/>
<sequence length="149" mass="16299">MSRISPLLVLLLVLFTGLVSSCSLIDRPDCGCVPPPRQPVTTASLTSTDTWYLQEATVSGKTTKTADLKDRYSMHFGTTGTYTQTLLADGTTYEGTWMLMGTDNRTLHLADHKGEAQEYTVEGAGPESLVYGRMGKTGQYDYFAFSPKP</sequence>
<protein>
    <recommendedName>
        <fullName evidence="3">Lipocalin-like domain-containing protein</fullName>
    </recommendedName>
</protein>